<name>A0A9J6FEB3_HAELO</name>
<dbReference type="SUPFAM" id="SSF55781">
    <property type="entry name" value="GAF domain-like"/>
    <property type="match status" value="1"/>
</dbReference>
<dbReference type="Pfam" id="PF01590">
    <property type="entry name" value="GAF"/>
    <property type="match status" value="1"/>
</dbReference>
<dbReference type="InterPro" id="IPR003018">
    <property type="entry name" value="GAF"/>
</dbReference>
<evidence type="ECO:0000313" key="3">
    <source>
        <dbReference type="Proteomes" id="UP000821853"/>
    </source>
</evidence>
<proteinExistence type="predicted"/>
<organism evidence="2 3">
    <name type="scientific">Haemaphysalis longicornis</name>
    <name type="common">Bush tick</name>
    <dbReference type="NCBI Taxonomy" id="44386"/>
    <lineage>
        <taxon>Eukaryota</taxon>
        <taxon>Metazoa</taxon>
        <taxon>Ecdysozoa</taxon>
        <taxon>Arthropoda</taxon>
        <taxon>Chelicerata</taxon>
        <taxon>Arachnida</taxon>
        <taxon>Acari</taxon>
        <taxon>Parasitiformes</taxon>
        <taxon>Ixodida</taxon>
        <taxon>Ixodoidea</taxon>
        <taxon>Ixodidae</taxon>
        <taxon>Haemaphysalinae</taxon>
        <taxon>Haemaphysalis</taxon>
    </lineage>
</organism>
<gene>
    <name evidence="2" type="ORF">HPB48_002909</name>
</gene>
<dbReference type="OrthoDB" id="6017640at2759"/>
<protein>
    <recommendedName>
        <fullName evidence="1">GAF domain-containing protein</fullName>
    </recommendedName>
</protein>
<comment type="caution">
    <text evidence="2">The sequence shown here is derived from an EMBL/GenBank/DDBJ whole genome shotgun (WGS) entry which is preliminary data.</text>
</comment>
<dbReference type="InterPro" id="IPR029016">
    <property type="entry name" value="GAF-like_dom_sf"/>
</dbReference>
<evidence type="ECO:0000313" key="2">
    <source>
        <dbReference type="EMBL" id="KAH9361047.1"/>
    </source>
</evidence>
<sequence>MPPYLKISAQNREFLFLFNYRGASAVWLHRPPASGKRSRLQAAAGETSGGGRALWRPLWQPGWHPRGAPLPASAMKASEGAGEQLEEARVEAWLDEHPAFVGDYFMRKASRKVVDSWLLAHAVPQSLELAQRRLLVGRAANISPPMRKISACEFDRGSPLRPIVQTSFDGTPTFLTLPAAAEGLQTGVSGIPGGSGAVRPKRRSRQELQALNERELIFELVKDICNELDIRQLCHKILQNVTVITDADRCSLFLVHGDRDSTAGRCLVSQLFDVSCRSTLDQVRYEEVRVPWGSGIVGYVAQSKEAVNIPDCYNDCRFNKSIDLRTGYRTRCMLCMPIFDRDGEVIGVAQVINKKGKSENDVFNSNDEKASALAHSLPMQKFYDKLSSQDVFMASSQIKRCL</sequence>
<evidence type="ECO:0000259" key="1">
    <source>
        <dbReference type="SMART" id="SM00065"/>
    </source>
</evidence>
<dbReference type="SMART" id="SM00065">
    <property type="entry name" value="GAF"/>
    <property type="match status" value="1"/>
</dbReference>
<dbReference type="Proteomes" id="UP000821853">
    <property type="component" value="Chromosome 1"/>
</dbReference>
<dbReference type="AlphaFoldDB" id="A0A9J6FEB3"/>
<accession>A0A9J6FEB3</accession>
<dbReference type="EMBL" id="JABSTR010000001">
    <property type="protein sequence ID" value="KAH9361047.1"/>
    <property type="molecule type" value="Genomic_DNA"/>
</dbReference>
<dbReference type="VEuPathDB" id="VectorBase:HLOH_059795"/>
<reference evidence="2 3" key="1">
    <citation type="journal article" date="2020" name="Cell">
        <title>Large-Scale Comparative Analyses of Tick Genomes Elucidate Their Genetic Diversity and Vector Capacities.</title>
        <authorList>
            <consortium name="Tick Genome and Microbiome Consortium (TIGMIC)"/>
            <person name="Jia N."/>
            <person name="Wang J."/>
            <person name="Shi W."/>
            <person name="Du L."/>
            <person name="Sun Y."/>
            <person name="Zhan W."/>
            <person name="Jiang J.F."/>
            <person name="Wang Q."/>
            <person name="Zhang B."/>
            <person name="Ji P."/>
            <person name="Bell-Sakyi L."/>
            <person name="Cui X.M."/>
            <person name="Yuan T.T."/>
            <person name="Jiang B.G."/>
            <person name="Yang W.F."/>
            <person name="Lam T.T."/>
            <person name="Chang Q.C."/>
            <person name="Ding S.J."/>
            <person name="Wang X.J."/>
            <person name="Zhu J.G."/>
            <person name="Ruan X.D."/>
            <person name="Zhao L."/>
            <person name="Wei J.T."/>
            <person name="Ye R.Z."/>
            <person name="Que T.C."/>
            <person name="Du C.H."/>
            <person name="Zhou Y.H."/>
            <person name="Cheng J.X."/>
            <person name="Dai P.F."/>
            <person name="Guo W.B."/>
            <person name="Han X.H."/>
            <person name="Huang E.J."/>
            <person name="Li L.F."/>
            <person name="Wei W."/>
            <person name="Gao Y.C."/>
            <person name="Liu J.Z."/>
            <person name="Shao H.Z."/>
            <person name="Wang X."/>
            <person name="Wang C.C."/>
            <person name="Yang T.C."/>
            <person name="Huo Q.B."/>
            <person name="Li W."/>
            <person name="Chen H.Y."/>
            <person name="Chen S.E."/>
            <person name="Zhou L.G."/>
            <person name="Ni X.B."/>
            <person name="Tian J.H."/>
            <person name="Sheng Y."/>
            <person name="Liu T."/>
            <person name="Pan Y.S."/>
            <person name="Xia L.Y."/>
            <person name="Li J."/>
            <person name="Zhao F."/>
            <person name="Cao W.C."/>
        </authorList>
    </citation>
    <scope>NUCLEOTIDE SEQUENCE [LARGE SCALE GENOMIC DNA]</scope>
    <source>
        <strain evidence="2">HaeL-2018</strain>
    </source>
</reference>
<keyword evidence="3" id="KW-1185">Reference proteome</keyword>
<feature type="domain" description="GAF" evidence="1">
    <location>
        <begin position="229"/>
        <end position="383"/>
    </location>
</feature>
<dbReference type="Gene3D" id="3.30.450.40">
    <property type="match status" value="1"/>
</dbReference>